<dbReference type="EMBL" id="CAFABI010000027">
    <property type="protein sequence ID" value="CAB4823832.1"/>
    <property type="molecule type" value="Genomic_DNA"/>
</dbReference>
<dbReference type="Pfam" id="PF10335">
    <property type="entry name" value="DUF294_C"/>
    <property type="match status" value="1"/>
</dbReference>
<name>A0A6J6ZTM2_9ZZZZ</name>
<dbReference type="EMBL" id="CAFAZX010000027">
    <property type="protein sequence ID" value="CAB4842318.1"/>
    <property type="molecule type" value="Genomic_DNA"/>
</dbReference>
<dbReference type="EMBL" id="CAFBQK010000035">
    <property type="protein sequence ID" value="CAB5048476.1"/>
    <property type="molecule type" value="Genomic_DNA"/>
</dbReference>
<dbReference type="GO" id="GO:0008773">
    <property type="term" value="F:[protein-PII] uridylyltransferase activity"/>
    <property type="evidence" value="ECO:0007669"/>
    <property type="project" value="InterPro"/>
</dbReference>
<dbReference type="SUPFAM" id="SSF51206">
    <property type="entry name" value="cAMP-binding domain-like"/>
    <property type="match status" value="1"/>
</dbReference>
<dbReference type="EMBL" id="CAFBMY010000031">
    <property type="protein sequence ID" value="CAB4920384.1"/>
    <property type="molecule type" value="Genomic_DNA"/>
</dbReference>
<dbReference type="InterPro" id="IPR046342">
    <property type="entry name" value="CBS_dom_sf"/>
</dbReference>
<dbReference type="SMART" id="SM00116">
    <property type="entry name" value="CBS"/>
    <property type="match status" value="1"/>
</dbReference>
<dbReference type="EMBL" id="CAFBRB010000019">
    <property type="protein sequence ID" value="CAB5072417.1"/>
    <property type="molecule type" value="Genomic_DNA"/>
</dbReference>
<dbReference type="EMBL" id="CAEZWO010000020">
    <property type="protein sequence ID" value="CAB4654029.1"/>
    <property type="molecule type" value="Genomic_DNA"/>
</dbReference>
<dbReference type="InterPro" id="IPR018490">
    <property type="entry name" value="cNMP-bd_dom_sf"/>
</dbReference>
<evidence type="ECO:0000256" key="1">
    <source>
        <dbReference type="ARBA" id="ARBA00023122"/>
    </source>
</evidence>
<keyword evidence="1" id="KW-0129">CBS domain</keyword>
<dbReference type="SUPFAM" id="SSF54631">
    <property type="entry name" value="CBS-domain pair"/>
    <property type="match status" value="1"/>
</dbReference>
<evidence type="ECO:0000259" key="2">
    <source>
        <dbReference type="PROSITE" id="PS50042"/>
    </source>
</evidence>
<organism evidence="7">
    <name type="scientific">freshwater metagenome</name>
    <dbReference type="NCBI Taxonomy" id="449393"/>
    <lineage>
        <taxon>unclassified sequences</taxon>
        <taxon>metagenomes</taxon>
        <taxon>ecological metagenomes</taxon>
    </lineage>
</organism>
<sequence length="604" mass="66058">MQEFTDFLAKQPPFSALSNQDLEKISAQVDVEYFTRGAVIVSTGSEPLDHIYIVRTGSVEVLDKGNVIDLLSTGDAFGHISVLTGLPPQYSVRAAEDSLCYRIPDPRKLVDEPSVLKFGHFGTLITRHRLTASALMSDSQSNVTRYMRNILWVNADESIRTTAKKMTDFEQSFALVESRDGVGLVTDRDYRSKVGRGEISIDSPVGSMMSYPLITVSHTSTLASAFLQMVERGVHHLVVVDEFGKPLGVVRAMDLSSVQLRNPLLIRAAIESSQNMNELSTASLLLKPSLVELHENAIPSLHIAGIMSAIVGAILTRILTLSSSVNEPVPHSWLILGSMARGEPLPASDVDTAIVWADQIGNNDPSEKIWSNAKHILELMEKCGLERCSNGANADNGLFSRSRAAWIEVSSGWLTDPTRAGALLLSSIAADNQPITQPILGRTIMENIRETTRSHEYLADSLRFALAKKPPIGFVRDFVVDQTGENRGGLNLKEGGLAPIASLARWLAIAQGDVRGGTIERIKRAAEAGLLQGEESEILTSSFTDIHQLVFDEEIASIKEGTAVTTWISPESLDSLTRRHLRETFRAISSIQNTLNSDWANRLP</sequence>
<evidence type="ECO:0000313" key="6">
    <source>
        <dbReference type="EMBL" id="CAB4774919.1"/>
    </source>
</evidence>
<dbReference type="EMBL" id="CAFBOJ010000077">
    <property type="protein sequence ID" value="CAB4981807.1"/>
    <property type="molecule type" value="Genomic_DNA"/>
</dbReference>
<dbReference type="Pfam" id="PF03445">
    <property type="entry name" value="DUF294"/>
    <property type="match status" value="1"/>
</dbReference>
<evidence type="ECO:0000313" key="10">
    <source>
        <dbReference type="EMBL" id="CAB4981807.1"/>
    </source>
</evidence>
<dbReference type="EMBL" id="CAEZZR010000062">
    <property type="protein sequence ID" value="CAB4774919.1"/>
    <property type="molecule type" value="Genomic_DNA"/>
</dbReference>
<accession>A0A6J6ZTM2</accession>
<evidence type="ECO:0000313" key="7">
    <source>
        <dbReference type="EMBL" id="CAB4823832.1"/>
    </source>
</evidence>
<proteinExistence type="predicted"/>
<dbReference type="PROSITE" id="PS51371">
    <property type="entry name" value="CBS"/>
    <property type="match status" value="1"/>
</dbReference>
<evidence type="ECO:0000313" key="12">
    <source>
        <dbReference type="EMBL" id="CAB5072417.1"/>
    </source>
</evidence>
<dbReference type="EMBL" id="CAEZYB010000026">
    <property type="protein sequence ID" value="CAB4699076.1"/>
    <property type="molecule type" value="Genomic_DNA"/>
</dbReference>
<feature type="domain" description="Cyclic nucleotide-binding" evidence="2">
    <location>
        <begin position="13"/>
        <end position="103"/>
    </location>
</feature>
<evidence type="ECO:0000313" key="9">
    <source>
        <dbReference type="EMBL" id="CAB4920384.1"/>
    </source>
</evidence>
<evidence type="ECO:0000259" key="3">
    <source>
        <dbReference type="PROSITE" id="PS51371"/>
    </source>
</evidence>
<evidence type="ECO:0000313" key="4">
    <source>
        <dbReference type="EMBL" id="CAB4654029.1"/>
    </source>
</evidence>
<feature type="domain" description="CBS" evidence="3">
    <location>
        <begin position="208"/>
        <end position="266"/>
    </location>
</feature>
<dbReference type="AlphaFoldDB" id="A0A6J6ZTM2"/>
<dbReference type="PANTHER" id="PTHR43080:SF2">
    <property type="entry name" value="CBS DOMAIN-CONTAINING PROTEIN"/>
    <property type="match status" value="1"/>
</dbReference>
<evidence type="ECO:0000313" key="11">
    <source>
        <dbReference type="EMBL" id="CAB5048476.1"/>
    </source>
</evidence>
<dbReference type="Pfam" id="PF00571">
    <property type="entry name" value="CBS"/>
    <property type="match status" value="1"/>
</dbReference>
<dbReference type="Gene3D" id="2.60.120.10">
    <property type="entry name" value="Jelly Rolls"/>
    <property type="match status" value="1"/>
</dbReference>
<gene>
    <name evidence="4" type="ORF">UFOPK2254_00331</name>
    <name evidence="5" type="ORF">UFOPK2646_00362</name>
    <name evidence="6" type="ORF">UFOPK2907_00765</name>
    <name evidence="7" type="ORF">UFOPK3197_00374</name>
    <name evidence="8" type="ORF">UFOPK3241_00634</name>
    <name evidence="9" type="ORF">UFOPK3707_00312</name>
    <name evidence="10" type="ORF">UFOPK3937_00776</name>
    <name evidence="11" type="ORF">UFOPK4265_00409</name>
    <name evidence="12" type="ORF">UFOPK4401_00314</name>
</gene>
<dbReference type="Pfam" id="PF00027">
    <property type="entry name" value="cNMP_binding"/>
    <property type="match status" value="1"/>
</dbReference>
<dbReference type="PANTHER" id="PTHR43080">
    <property type="entry name" value="CBS DOMAIN-CONTAINING PROTEIN CBSX3, MITOCHONDRIAL"/>
    <property type="match status" value="1"/>
</dbReference>
<dbReference type="PROSITE" id="PS50042">
    <property type="entry name" value="CNMP_BINDING_3"/>
    <property type="match status" value="1"/>
</dbReference>
<dbReference type="InterPro" id="IPR014710">
    <property type="entry name" value="RmlC-like_jellyroll"/>
</dbReference>
<dbReference type="InterPro" id="IPR051257">
    <property type="entry name" value="Diverse_CBS-Domain"/>
</dbReference>
<dbReference type="CDD" id="cd05401">
    <property type="entry name" value="NT_GlnE_GlnD_like"/>
    <property type="match status" value="1"/>
</dbReference>
<reference evidence="7" key="1">
    <citation type="submission" date="2020-05" db="EMBL/GenBank/DDBJ databases">
        <authorList>
            <person name="Chiriac C."/>
            <person name="Salcher M."/>
            <person name="Ghai R."/>
            <person name="Kavagutti S V."/>
        </authorList>
    </citation>
    <scope>NUCLEOTIDE SEQUENCE</scope>
</reference>
<dbReference type="Gene3D" id="3.10.580.10">
    <property type="entry name" value="CBS-domain"/>
    <property type="match status" value="1"/>
</dbReference>
<evidence type="ECO:0000313" key="8">
    <source>
        <dbReference type="EMBL" id="CAB4842318.1"/>
    </source>
</evidence>
<protein>
    <submittedName>
        <fullName evidence="7">Unannotated protein</fullName>
    </submittedName>
</protein>
<dbReference type="CDD" id="cd00038">
    <property type="entry name" value="CAP_ED"/>
    <property type="match status" value="1"/>
</dbReference>
<dbReference type="InterPro" id="IPR000595">
    <property type="entry name" value="cNMP-bd_dom"/>
</dbReference>
<dbReference type="InterPro" id="IPR005105">
    <property type="entry name" value="GlnD_Uridyltrans_N"/>
</dbReference>
<dbReference type="SMART" id="SM00100">
    <property type="entry name" value="cNMP"/>
    <property type="match status" value="1"/>
</dbReference>
<evidence type="ECO:0000313" key="5">
    <source>
        <dbReference type="EMBL" id="CAB4699076.1"/>
    </source>
</evidence>
<dbReference type="InterPro" id="IPR000644">
    <property type="entry name" value="CBS_dom"/>
</dbReference>
<dbReference type="InterPro" id="IPR018821">
    <property type="entry name" value="DUF294_put_nucleoTrafse_sb-bd"/>
</dbReference>